<keyword evidence="1" id="KW-0812">Transmembrane</keyword>
<feature type="transmembrane region" description="Helical" evidence="1">
    <location>
        <begin position="53"/>
        <end position="81"/>
    </location>
</feature>
<accession>A0A8K1LFA0</accession>
<evidence type="ECO:0000313" key="3">
    <source>
        <dbReference type="Proteomes" id="UP000796761"/>
    </source>
</evidence>
<protein>
    <submittedName>
        <fullName evidence="2">Uncharacterized protein</fullName>
    </submittedName>
</protein>
<keyword evidence="1" id="KW-0472">Membrane</keyword>
<dbReference type="AlphaFoldDB" id="A0A8K1LFA0"/>
<dbReference type="EMBL" id="SWJQ01000690">
    <property type="protein sequence ID" value="TRZ11583.1"/>
    <property type="molecule type" value="Genomic_DNA"/>
</dbReference>
<evidence type="ECO:0000313" key="2">
    <source>
        <dbReference type="EMBL" id="TRZ11583.1"/>
    </source>
</evidence>
<reference evidence="2" key="1">
    <citation type="submission" date="2019-04" db="EMBL/GenBank/DDBJ databases">
        <title>Genome assembly of Zosterops borbonicus 15179.</title>
        <authorList>
            <person name="Leroy T."/>
            <person name="Anselmetti Y."/>
            <person name="Tilak M.-K."/>
            <person name="Nabholz B."/>
        </authorList>
    </citation>
    <scope>NUCLEOTIDE SEQUENCE</scope>
    <source>
        <strain evidence="2">HGM_15179</strain>
        <tissue evidence="2">Muscle</tissue>
    </source>
</reference>
<gene>
    <name evidence="2" type="ORF">HGM15179_015544</name>
</gene>
<comment type="caution">
    <text evidence="2">The sequence shown here is derived from an EMBL/GenBank/DDBJ whole genome shotgun (WGS) entry which is preliminary data.</text>
</comment>
<name>A0A8K1LFA0_9PASS</name>
<keyword evidence="1" id="KW-1133">Transmembrane helix</keyword>
<sequence>MPNRHIGRVWEDPSSAQAQHFGWEFVKSQNVWVGRDLNEHQVPTPGSSTTPTIIIIIIVVIVIIIILIIIVVIVIILIILIRDQRRFNRRVSKVDGKILQWVAHRGCGVLEDAQNGKLNNLSCLEQEDGADDLQIPSSNIIL</sequence>
<evidence type="ECO:0000256" key="1">
    <source>
        <dbReference type="SAM" id="Phobius"/>
    </source>
</evidence>
<proteinExistence type="predicted"/>
<dbReference type="Proteomes" id="UP000796761">
    <property type="component" value="Unassembled WGS sequence"/>
</dbReference>
<keyword evidence="3" id="KW-1185">Reference proteome</keyword>
<organism evidence="2 3">
    <name type="scientific">Zosterops borbonicus</name>
    <dbReference type="NCBI Taxonomy" id="364589"/>
    <lineage>
        <taxon>Eukaryota</taxon>
        <taxon>Metazoa</taxon>
        <taxon>Chordata</taxon>
        <taxon>Craniata</taxon>
        <taxon>Vertebrata</taxon>
        <taxon>Euteleostomi</taxon>
        <taxon>Archelosauria</taxon>
        <taxon>Archosauria</taxon>
        <taxon>Dinosauria</taxon>
        <taxon>Saurischia</taxon>
        <taxon>Theropoda</taxon>
        <taxon>Coelurosauria</taxon>
        <taxon>Aves</taxon>
        <taxon>Neognathae</taxon>
        <taxon>Neoaves</taxon>
        <taxon>Telluraves</taxon>
        <taxon>Australaves</taxon>
        <taxon>Passeriformes</taxon>
        <taxon>Sylvioidea</taxon>
        <taxon>Zosteropidae</taxon>
        <taxon>Zosterops</taxon>
    </lineage>
</organism>